<protein>
    <submittedName>
        <fullName evidence="1">Uncharacterized protein</fullName>
    </submittedName>
</protein>
<comment type="caution">
    <text evidence="1">The sequence shown here is derived from an EMBL/GenBank/DDBJ whole genome shotgun (WGS) entry which is preliminary data.</text>
</comment>
<dbReference type="Proteomes" id="UP000623467">
    <property type="component" value="Unassembled WGS sequence"/>
</dbReference>
<proteinExistence type="predicted"/>
<dbReference type="EMBL" id="JACAZH010000002">
    <property type="protein sequence ID" value="KAF7375534.1"/>
    <property type="molecule type" value="Genomic_DNA"/>
</dbReference>
<evidence type="ECO:0000313" key="2">
    <source>
        <dbReference type="Proteomes" id="UP000623467"/>
    </source>
</evidence>
<gene>
    <name evidence="1" type="ORF">MSAN_00441600</name>
</gene>
<keyword evidence="2" id="KW-1185">Reference proteome</keyword>
<evidence type="ECO:0000313" key="1">
    <source>
        <dbReference type="EMBL" id="KAF7375534.1"/>
    </source>
</evidence>
<organism evidence="1 2">
    <name type="scientific">Mycena sanguinolenta</name>
    <dbReference type="NCBI Taxonomy" id="230812"/>
    <lineage>
        <taxon>Eukaryota</taxon>
        <taxon>Fungi</taxon>
        <taxon>Dikarya</taxon>
        <taxon>Basidiomycota</taxon>
        <taxon>Agaricomycotina</taxon>
        <taxon>Agaricomycetes</taxon>
        <taxon>Agaricomycetidae</taxon>
        <taxon>Agaricales</taxon>
        <taxon>Marasmiineae</taxon>
        <taxon>Mycenaceae</taxon>
        <taxon>Mycena</taxon>
    </lineage>
</organism>
<reference evidence="1" key="1">
    <citation type="submission" date="2020-05" db="EMBL/GenBank/DDBJ databases">
        <title>Mycena genomes resolve the evolution of fungal bioluminescence.</title>
        <authorList>
            <person name="Tsai I.J."/>
        </authorList>
    </citation>
    <scope>NUCLEOTIDE SEQUENCE</scope>
    <source>
        <strain evidence="1">160909Yilan</strain>
    </source>
</reference>
<name>A0A8H7DHF2_9AGAR</name>
<accession>A0A8H7DHF2</accession>
<sequence length="185" mass="20385">MGLLPETLPYPDPASWRLISLFYVFPSNDRPTSSFSINSSFSLSLCMASPSAQVPTAASPAQELGALVSQVQALSLLSVNTARRSVDVNDKEMSKLALDMNHCCVELWGMCFVYLLIWIHSEQIPRVVHDQVQAALAQERPFTPMCYEHVAPTPDEMEASLSTGGDTQAWYVVCVGRHPGFVFDC</sequence>
<dbReference type="AlphaFoldDB" id="A0A8H7DHF2"/>
<dbReference type="OrthoDB" id="3270804at2759"/>